<feature type="domain" description="Amidohydrolase-related" evidence="2">
    <location>
        <begin position="60"/>
        <end position="249"/>
    </location>
</feature>
<proteinExistence type="predicted"/>
<evidence type="ECO:0000256" key="1">
    <source>
        <dbReference type="ARBA" id="ARBA00023239"/>
    </source>
</evidence>
<name>A0ABS0H7L5_9ACTN</name>
<dbReference type="InterPro" id="IPR032466">
    <property type="entry name" value="Metal_Hydrolase"/>
</dbReference>
<dbReference type="PANTHER" id="PTHR21240:SF28">
    <property type="entry name" value="ISO-OROTATE DECARBOXYLASE (EUROFUNG)"/>
    <property type="match status" value="1"/>
</dbReference>
<keyword evidence="4" id="KW-1185">Reference proteome</keyword>
<dbReference type="PANTHER" id="PTHR21240">
    <property type="entry name" value="2-AMINO-3-CARBOXYLMUCONATE-6-SEMIALDEHYDE DECARBOXYLASE"/>
    <property type="match status" value="1"/>
</dbReference>
<dbReference type="RefSeq" id="WP_196205945.1">
    <property type="nucleotide sequence ID" value="NZ_JADPUN010000345.1"/>
</dbReference>
<dbReference type="InterPro" id="IPR006680">
    <property type="entry name" value="Amidohydro-rel"/>
</dbReference>
<accession>A0ABS0H7L5</accession>
<protein>
    <submittedName>
        <fullName evidence="3">Amidohydrolase family protein</fullName>
    </submittedName>
</protein>
<keyword evidence="1" id="KW-0456">Lyase</keyword>
<dbReference type="EMBL" id="JADPUN010000345">
    <property type="protein sequence ID" value="MBF9134463.1"/>
    <property type="molecule type" value="Genomic_DNA"/>
</dbReference>
<dbReference type="Proteomes" id="UP000638560">
    <property type="component" value="Unassembled WGS sequence"/>
</dbReference>
<sequence length="253" mass="27138">MIYDFHLRIGPVPEDPSVAADRLLGEMDRHGITRGVACAGGLIDPVRLARQIVFGGHLETDADNERVLAVSARSGGRLTPFYFANPHRQPRRYLDAAPSYRGLEISPAVHGVGLDDPRTVALVEVAAQAGHPVYVVCLGRPGATVGDLVTLAGKFPEARFVLGHCGFIGIDFHAVATIAETGNIFAETSGCYTSVARVAVQRLGADRVVFGSEYPAQDFGVELAKCRALALTDDELHRVTWASAVRLLREDAP</sequence>
<comment type="caution">
    <text evidence="3">The sequence shown here is derived from an EMBL/GenBank/DDBJ whole genome shotgun (WGS) entry which is preliminary data.</text>
</comment>
<dbReference type="InterPro" id="IPR032465">
    <property type="entry name" value="ACMSD"/>
</dbReference>
<dbReference type="Gene3D" id="3.20.20.140">
    <property type="entry name" value="Metal-dependent hydrolases"/>
    <property type="match status" value="1"/>
</dbReference>
<gene>
    <name evidence="3" type="ORF">I0C86_36870</name>
</gene>
<organism evidence="3 4">
    <name type="scientific">Plantactinospora alkalitolerans</name>
    <dbReference type="NCBI Taxonomy" id="2789879"/>
    <lineage>
        <taxon>Bacteria</taxon>
        <taxon>Bacillati</taxon>
        <taxon>Actinomycetota</taxon>
        <taxon>Actinomycetes</taxon>
        <taxon>Micromonosporales</taxon>
        <taxon>Micromonosporaceae</taxon>
        <taxon>Plantactinospora</taxon>
    </lineage>
</organism>
<evidence type="ECO:0000259" key="2">
    <source>
        <dbReference type="Pfam" id="PF04909"/>
    </source>
</evidence>
<evidence type="ECO:0000313" key="4">
    <source>
        <dbReference type="Proteomes" id="UP000638560"/>
    </source>
</evidence>
<dbReference type="Pfam" id="PF04909">
    <property type="entry name" value="Amidohydro_2"/>
    <property type="match status" value="1"/>
</dbReference>
<evidence type="ECO:0000313" key="3">
    <source>
        <dbReference type="EMBL" id="MBF9134463.1"/>
    </source>
</evidence>
<reference evidence="3 4" key="1">
    <citation type="submission" date="2020-11" db="EMBL/GenBank/DDBJ databases">
        <title>A novel isolate from a Black sea contaminated sediment with potential to produce alkanes: Plantactinospora alkalitolerans sp. nov.</title>
        <authorList>
            <person name="Carro L."/>
            <person name="Veyisoglu A."/>
            <person name="Guven K."/>
            <person name="Schumann P."/>
            <person name="Klenk H.-P."/>
            <person name="Sahin N."/>
        </authorList>
    </citation>
    <scope>NUCLEOTIDE SEQUENCE [LARGE SCALE GENOMIC DNA]</scope>
    <source>
        <strain evidence="3 4">S1510</strain>
    </source>
</reference>
<dbReference type="SUPFAM" id="SSF51556">
    <property type="entry name" value="Metallo-dependent hydrolases"/>
    <property type="match status" value="1"/>
</dbReference>